<proteinExistence type="predicted"/>
<name>A0ABU4S7E7_9GAMM</name>
<evidence type="ECO:0000313" key="1">
    <source>
        <dbReference type="EMBL" id="MDX7986370.1"/>
    </source>
</evidence>
<protein>
    <submittedName>
        <fullName evidence="1">Uncharacterized protein</fullName>
    </submittedName>
</protein>
<reference evidence="2" key="1">
    <citation type="journal article" date="2024" name="Toxins">
        <title>Genome Sequence Analysis of Native Xenorhabdus Strains Isolated from Entomopathogenic Nematodes in Argentina.</title>
        <authorList>
            <person name="Palma L."/>
            <person name="Frizzo L."/>
            <person name="Kaiser S."/>
            <person name="Berry C."/>
            <person name="Caballero P."/>
            <person name="Bode H.B."/>
            <person name="Del Valle E.E."/>
        </authorList>
    </citation>
    <scope>NUCLEOTIDE SEQUENCE [LARGE SCALE GENOMIC DNA]</scope>
    <source>
        <strain evidence="2">12</strain>
    </source>
</reference>
<sequence>MPIPQRLMPYKPKVEEYERMDALLTQIEDKIFDHNNKNAPETQELINEWNKNASREFEFHEFRDLHSYTDNESFIHSAFYKIKYIEDLSFHEAIELINVFFETSNPDPHVYYAKDLLEINFSNINISDLVFWPNDWFQDDELDVELTPEEVLGYAMARSGRFLPDAPEIELKYPIPQH</sequence>
<dbReference type="Proteomes" id="UP001271890">
    <property type="component" value="Unassembled WGS sequence"/>
</dbReference>
<gene>
    <name evidence="1" type="ORF">FE392_03330</name>
</gene>
<keyword evidence="2" id="KW-1185">Reference proteome</keyword>
<organism evidence="1 2">
    <name type="scientific">Xenorhabdus santafensis</name>
    <dbReference type="NCBI Taxonomy" id="2582833"/>
    <lineage>
        <taxon>Bacteria</taxon>
        <taxon>Pseudomonadati</taxon>
        <taxon>Pseudomonadota</taxon>
        <taxon>Gammaproteobacteria</taxon>
        <taxon>Enterobacterales</taxon>
        <taxon>Morganellaceae</taxon>
        <taxon>Xenorhabdus</taxon>
    </lineage>
</organism>
<comment type="caution">
    <text evidence="1">The sequence shown here is derived from an EMBL/GenBank/DDBJ whole genome shotgun (WGS) entry which is preliminary data.</text>
</comment>
<dbReference type="RefSeq" id="WP_319928812.1">
    <property type="nucleotide sequence ID" value="NZ_VCDN01000012.1"/>
</dbReference>
<accession>A0ABU4S7E7</accession>
<evidence type="ECO:0000313" key="2">
    <source>
        <dbReference type="Proteomes" id="UP001271890"/>
    </source>
</evidence>
<dbReference type="EMBL" id="VCDN01000012">
    <property type="protein sequence ID" value="MDX7986370.1"/>
    <property type="molecule type" value="Genomic_DNA"/>
</dbReference>